<dbReference type="STRING" id="1048834.TC41_1939"/>
<name>F8IDK0_ALIAT</name>
<keyword evidence="7 10" id="KW-0342">GTP-binding</keyword>
<organism evidence="13 14">
    <name type="scientific">Alicyclobacillus acidocaldarius (strain Tc-4-1)</name>
    <name type="common">Bacillus acidocaldarius</name>
    <dbReference type="NCBI Taxonomy" id="1048834"/>
    <lineage>
        <taxon>Bacteria</taxon>
        <taxon>Bacillati</taxon>
        <taxon>Bacillota</taxon>
        <taxon>Bacilli</taxon>
        <taxon>Bacillales</taxon>
        <taxon>Alicyclobacillaceae</taxon>
        <taxon>Alicyclobacillus</taxon>
    </lineage>
</organism>
<dbReference type="HAMAP" id="MF_00321">
    <property type="entry name" value="GTPase_EngB"/>
    <property type="match status" value="1"/>
</dbReference>
<evidence type="ECO:0000256" key="1">
    <source>
        <dbReference type="ARBA" id="ARBA00001946"/>
    </source>
</evidence>
<dbReference type="InterPro" id="IPR019987">
    <property type="entry name" value="GTP-bd_ribosome_bio_YsxC"/>
</dbReference>
<gene>
    <name evidence="10 13" type="primary">engB</name>
    <name evidence="13" type="ordered locus">TC41_1939</name>
</gene>
<evidence type="ECO:0000256" key="2">
    <source>
        <dbReference type="ARBA" id="ARBA00009638"/>
    </source>
</evidence>
<sequence>MIIRSAELESVTVRPDQWPKTRLPEFAFLGRSNVGKSTLLNRLLNRKQLARVSSQPGKTRQINFYLVNGSFRFVDLPGYGYAAVSKQERERFAVMIDRYLNQRDCLRRIFHLIDIRHEPTKDDVAVHTALLELGVPVSVVATKADKIGKSHIPKHVKVIRETLRTPVDIWPVSAEKRTGLEALWAVMEGDLAEAGASSAPGESSDPAISFTSADPEKRET</sequence>
<dbReference type="PANTHER" id="PTHR11649">
    <property type="entry name" value="MSS1/TRME-RELATED GTP-BINDING PROTEIN"/>
    <property type="match status" value="1"/>
</dbReference>
<dbReference type="NCBIfam" id="TIGR00231">
    <property type="entry name" value="small_GTP"/>
    <property type="match status" value="1"/>
</dbReference>
<dbReference type="Pfam" id="PF01926">
    <property type="entry name" value="MMR_HSR1"/>
    <property type="match status" value="1"/>
</dbReference>
<accession>F8IDK0</accession>
<evidence type="ECO:0000256" key="9">
    <source>
        <dbReference type="ARBA" id="ARBA00023306"/>
    </source>
</evidence>
<protein>
    <recommendedName>
        <fullName evidence="10">Probable GTP-binding protein EngB</fullName>
    </recommendedName>
</protein>
<keyword evidence="5 10" id="KW-0547">Nucleotide-binding</keyword>
<dbReference type="NCBIfam" id="TIGR03598">
    <property type="entry name" value="GTPase_YsxC"/>
    <property type="match status" value="1"/>
</dbReference>
<dbReference type="PATRIC" id="fig|1048834.4.peg.1828"/>
<dbReference type="EMBL" id="CP002902">
    <property type="protein sequence ID" value="AEJ43853.1"/>
    <property type="molecule type" value="Genomic_DNA"/>
</dbReference>
<dbReference type="OrthoDB" id="9804921at2"/>
<dbReference type="PROSITE" id="PS51706">
    <property type="entry name" value="G_ENGB"/>
    <property type="match status" value="1"/>
</dbReference>
<feature type="compositionally biased region" description="Low complexity" evidence="11">
    <location>
        <begin position="194"/>
        <end position="207"/>
    </location>
</feature>
<keyword evidence="6" id="KW-0460">Magnesium</keyword>
<evidence type="ECO:0000256" key="3">
    <source>
        <dbReference type="ARBA" id="ARBA00022618"/>
    </source>
</evidence>
<dbReference type="Proteomes" id="UP000000292">
    <property type="component" value="Chromosome"/>
</dbReference>
<reference evidence="14" key="2">
    <citation type="submission" date="2011-06" db="EMBL/GenBank/DDBJ databases">
        <title>The complete genome sequence of Alicyclobacillus acidocaldarius sp. Tc-4-1.</title>
        <authorList>
            <person name="Chen Y."/>
            <person name="He Y."/>
            <person name="Dong Z."/>
            <person name="Hu S."/>
        </authorList>
    </citation>
    <scope>NUCLEOTIDE SEQUENCE [LARGE SCALE GENOMIC DNA]</scope>
    <source>
        <strain evidence="14">Tc-4-1</strain>
    </source>
</reference>
<comment type="function">
    <text evidence="10">Necessary for normal cell division and for the maintenance of normal septation.</text>
</comment>
<dbReference type="Gene3D" id="3.40.50.300">
    <property type="entry name" value="P-loop containing nucleotide triphosphate hydrolases"/>
    <property type="match status" value="1"/>
</dbReference>
<keyword evidence="3 10" id="KW-0132">Cell division</keyword>
<evidence type="ECO:0000256" key="4">
    <source>
        <dbReference type="ARBA" id="ARBA00022723"/>
    </source>
</evidence>
<comment type="cofactor">
    <cofactor evidence="1">
        <name>Mg(2+)</name>
        <dbReference type="ChEBI" id="CHEBI:18420"/>
    </cofactor>
</comment>
<keyword evidence="4" id="KW-0479">Metal-binding</keyword>
<keyword evidence="8 10" id="KW-0717">Septation</keyword>
<evidence type="ECO:0000256" key="5">
    <source>
        <dbReference type="ARBA" id="ARBA00022741"/>
    </source>
</evidence>
<reference evidence="13 14" key="1">
    <citation type="journal article" date="2011" name="J. Bacteriol.">
        <title>Complete Genome Sequence of Alicyclobacillus acidocaldarius Strain Tc-4-1.</title>
        <authorList>
            <person name="Chen Y."/>
            <person name="He Y."/>
            <person name="Zhang B."/>
            <person name="Yang J."/>
            <person name="Li W."/>
            <person name="Dong Z."/>
            <person name="Hu S."/>
        </authorList>
    </citation>
    <scope>NUCLEOTIDE SEQUENCE [LARGE SCALE GENOMIC DNA]</scope>
    <source>
        <strain evidence="13 14">Tc-4-1</strain>
    </source>
</reference>
<dbReference type="InterPro" id="IPR027417">
    <property type="entry name" value="P-loop_NTPase"/>
</dbReference>
<dbReference type="AlphaFoldDB" id="F8IDK0"/>
<dbReference type="CDD" id="cd01876">
    <property type="entry name" value="YihA_EngB"/>
    <property type="match status" value="1"/>
</dbReference>
<keyword evidence="9 10" id="KW-0131">Cell cycle</keyword>
<dbReference type="InterPro" id="IPR006073">
    <property type="entry name" value="GTP-bd"/>
</dbReference>
<dbReference type="PANTHER" id="PTHR11649:SF13">
    <property type="entry name" value="ENGB-TYPE G DOMAIN-CONTAINING PROTEIN"/>
    <property type="match status" value="1"/>
</dbReference>
<dbReference type="SUPFAM" id="SSF52540">
    <property type="entry name" value="P-loop containing nucleoside triphosphate hydrolases"/>
    <property type="match status" value="1"/>
</dbReference>
<feature type="region of interest" description="Disordered" evidence="11">
    <location>
        <begin position="194"/>
        <end position="220"/>
    </location>
</feature>
<dbReference type="KEGG" id="aad:TC41_1939"/>
<evidence type="ECO:0000256" key="11">
    <source>
        <dbReference type="SAM" id="MobiDB-lite"/>
    </source>
</evidence>
<evidence type="ECO:0000256" key="7">
    <source>
        <dbReference type="ARBA" id="ARBA00023134"/>
    </source>
</evidence>
<dbReference type="InterPro" id="IPR030393">
    <property type="entry name" value="G_ENGB_dom"/>
</dbReference>
<evidence type="ECO:0000256" key="10">
    <source>
        <dbReference type="HAMAP-Rule" id="MF_00321"/>
    </source>
</evidence>
<evidence type="ECO:0000313" key="14">
    <source>
        <dbReference type="Proteomes" id="UP000000292"/>
    </source>
</evidence>
<comment type="similarity">
    <text evidence="2 10">Belongs to the TRAFAC class TrmE-Era-EngA-EngB-Septin-like GTPase superfamily. EngB GTPase family.</text>
</comment>
<feature type="domain" description="EngB-type G" evidence="12">
    <location>
        <begin position="22"/>
        <end position="193"/>
    </location>
</feature>
<dbReference type="HOGENOM" id="CLU_033732_3_0_9"/>
<dbReference type="RefSeq" id="WP_014464705.1">
    <property type="nucleotide sequence ID" value="NC_017167.1"/>
</dbReference>
<evidence type="ECO:0000313" key="13">
    <source>
        <dbReference type="EMBL" id="AEJ43853.1"/>
    </source>
</evidence>
<dbReference type="InterPro" id="IPR005225">
    <property type="entry name" value="Small_GTP-bd"/>
</dbReference>
<dbReference type="GO" id="GO:0046872">
    <property type="term" value="F:metal ion binding"/>
    <property type="evidence" value="ECO:0007669"/>
    <property type="project" value="UniProtKB-KW"/>
</dbReference>
<dbReference type="eggNOG" id="COG0218">
    <property type="taxonomic scope" value="Bacteria"/>
</dbReference>
<proteinExistence type="inferred from homology"/>
<evidence type="ECO:0000256" key="8">
    <source>
        <dbReference type="ARBA" id="ARBA00023210"/>
    </source>
</evidence>
<evidence type="ECO:0000259" key="12">
    <source>
        <dbReference type="PROSITE" id="PS51706"/>
    </source>
</evidence>
<evidence type="ECO:0000256" key="6">
    <source>
        <dbReference type="ARBA" id="ARBA00022842"/>
    </source>
</evidence>
<dbReference type="GO" id="GO:0000917">
    <property type="term" value="P:division septum assembly"/>
    <property type="evidence" value="ECO:0007669"/>
    <property type="project" value="UniProtKB-KW"/>
</dbReference>
<dbReference type="GO" id="GO:0005525">
    <property type="term" value="F:GTP binding"/>
    <property type="evidence" value="ECO:0007669"/>
    <property type="project" value="UniProtKB-UniRule"/>
</dbReference>